<dbReference type="Gene3D" id="1.10.10.10">
    <property type="entry name" value="Winged helix-like DNA-binding domain superfamily/Winged helix DNA-binding domain"/>
    <property type="match status" value="1"/>
</dbReference>
<name>A0A1D7VU09_9ACTN</name>
<dbReference type="KEGG" id="slc:SL103_31665"/>
<keyword evidence="2" id="KW-1133">Transmembrane helix</keyword>
<dbReference type="InterPro" id="IPR036388">
    <property type="entry name" value="WH-like_DNA-bd_sf"/>
</dbReference>
<evidence type="ECO:0008006" key="5">
    <source>
        <dbReference type="Google" id="ProtNLM"/>
    </source>
</evidence>
<dbReference type="Proteomes" id="UP000094094">
    <property type="component" value="Chromosome"/>
</dbReference>
<proteinExistence type="predicted"/>
<dbReference type="InterPro" id="IPR013324">
    <property type="entry name" value="RNA_pol_sigma_r3/r4-like"/>
</dbReference>
<feature type="transmembrane region" description="Helical" evidence="2">
    <location>
        <begin position="260"/>
        <end position="279"/>
    </location>
</feature>
<dbReference type="AlphaFoldDB" id="A0A1D7VU09"/>
<keyword evidence="2" id="KW-0812">Transmembrane</keyword>
<feature type="region of interest" description="Disordered" evidence="1">
    <location>
        <begin position="167"/>
        <end position="201"/>
    </location>
</feature>
<keyword evidence="4" id="KW-1185">Reference proteome</keyword>
<reference evidence="3 4" key="1">
    <citation type="submission" date="2016-09" db="EMBL/GenBank/DDBJ databases">
        <title>Complete genome sequencing of Streptomyces lydicus 103 and metabolic pathways analysis of antibiotic biosynthesis.</title>
        <authorList>
            <person name="Jia N."/>
            <person name="Ding M.-Z."/>
            <person name="Gao F."/>
            <person name="Yuan Y.-J."/>
        </authorList>
    </citation>
    <scope>NUCLEOTIDE SEQUENCE [LARGE SCALE GENOMIC DNA]</scope>
    <source>
        <strain evidence="3 4">103</strain>
    </source>
</reference>
<feature type="compositionally biased region" description="Basic and acidic residues" evidence="1">
    <location>
        <begin position="170"/>
        <end position="181"/>
    </location>
</feature>
<gene>
    <name evidence="3" type="ORF">SL103_31665</name>
</gene>
<feature type="region of interest" description="Disordered" evidence="1">
    <location>
        <begin position="284"/>
        <end position="314"/>
    </location>
</feature>
<sequence length="314" mass="33729">MTQREQNPAATAFDDLHSRHAAGLTRQAYLLTGRPELARRAVERGFRLAWQRWPQVAVDPDPAGWVRATVHEGALTPWQRLLPWLRTARTAQEVPPSVAPADRALLTAVLRLPAPYRRMLVLHDGVGLGLYEAAIEVEASTPAAASRLAHARERVVAELSGRELAGGKLSRAESSRAESSRGGEQGTEEQGVEKWGADTAGDEGWRGRLAVLAATLEVAPPAVRQAAAPQRVTAQAVTPAAAAPLLRAESERSARRLTRVTFALTGLFALVTLSVAVVAPDRGAPPWQRPLVTAPVAPDGPVQPREARLLPEAR</sequence>
<protein>
    <recommendedName>
        <fullName evidence="5">RNA polymerase subunit sigma-70</fullName>
    </recommendedName>
</protein>
<evidence type="ECO:0000256" key="1">
    <source>
        <dbReference type="SAM" id="MobiDB-lite"/>
    </source>
</evidence>
<evidence type="ECO:0000313" key="3">
    <source>
        <dbReference type="EMBL" id="AOP50217.1"/>
    </source>
</evidence>
<evidence type="ECO:0000313" key="4">
    <source>
        <dbReference type="Proteomes" id="UP000094094"/>
    </source>
</evidence>
<dbReference type="RefSeq" id="WP_069572392.1">
    <property type="nucleotide sequence ID" value="NZ_CP017157.1"/>
</dbReference>
<dbReference type="OrthoDB" id="3869980at2"/>
<accession>A0A1D7VU09</accession>
<organism evidence="3 4">
    <name type="scientific">Streptomyces lydicus</name>
    <dbReference type="NCBI Taxonomy" id="47763"/>
    <lineage>
        <taxon>Bacteria</taxon>
        <taxon>Bacillati</taxon>
        <taxon>Actinomycetota</taxon>
        <taxon>Actinomycetes</taxon>
        <taxon>Kitasatosporales</taxon>
        <taxon>Streptomycetaceae</taxon>
        <taxon>Streptomyces</taxon>
    </lineage>
</organism>
<feature type="compositionally biased region" description="Basic and acidic residues" evidence="1">
    <location>
        <begin position="305"/>
        <end position="314"/>
    </location>
</feature>
<dbReference type="SUPFAM" id="SSF88659">
    <property type="entry name" value="Sigma3 and sigma4 domains of RNA polymerase sigma factors"/>
    <property type="match status" value="1"/>
</dbReference>
<dbReference type="EMBL" id="CP017157">
    <property type="protein sequence ID" value="AOP50217.1"/>
    <property type="molecule type" value="Genomic_DNA"/>
</dbReference>
<evidence type="ECO:0000256" key="2">
    <source>
        <dbReference type="SAM" id="Phobius"/>
    </source>
</evidence>
<keyword evidence="2" id="KW-0472">Membrane</keyword>